<accession>A0A5B8IDR9</accession>
<sequence>MSAGKKPPSLWQRLLWMVILWGASVLALGVVATVFRLLMTAAGLKTR</sequence>
<dbReference type="Proteomes" id="UP000320591">
    <property type="component" value="Chromosome"/>
</dbReference>
<dbReference type="STRING" id="568768.GCA_000406125_01569"/>
<gene>
    <name evidence="2" type="ORF">Dpoa569_0002283</name>
</gene>
<evidence type="ECO:0000313" key="2">
    <source>
        <dbReference type="EMBL" id="QDX32003.1"/>
    </source>
</evidence>
<evidence type="ECO:0000313" key="3">
    <source>
        <dbReference type="Proteomes" id="UP000320591"/>
    </source>
</evidence>
<dbReference type="RefSeq" id="WP_071604363.1">
    <property type="nucleotide sequence ID" value="NZ_CM001975.1"/>
</dbReference>
<keyword evidence="1" id="KW-0472">Membrane</keyword>
<dbReference type="Pfam" id="PF10617">
    <property type="entry name" value="DUF2474"/>
    <property type="match status" value="1"/>
</dbReference>
<proteinExistence type="predicted"/>
<dbReference type="InterPro" id="IPR018895">
    <property type="entry name" value="DUF2474"/>
</dbReference>
<dbReference type="EMBL" id="CP042220">
    <property type="protein sequence ID" value="QDX32003.1"/>
    <property type="molecule type" value="Genomic_DNA"/>
</dbReference>
<dbReference type="KEGG" id="dic:Dpoa569_0002283"/>
<keyword evidence="3" id="KW-1185">Reference proteome</keyword>
<reference evidence="2 3" key="1">
    <citation type="journal article" date="2019" name="Environ. Microbiol.">
        <title>The phytopathogenic nature of Dickeya aquatica 174/2 and the dynamic early evolution of Dickeya pathogenicity.</title>
        <authorList>
            <person name="Duprey A."/>
            <person name="Taib N."/>
            <person name="Leonard S."/>
            <person name="Garin T."/>
            <person name="Flandrois J.P."/>
            <person name="Nasser W."/>
            <person name="Brochier-Armanet C."/>
            <person name="Reverchon S."/>
        </authorList>
    </citation>
    <scope>NUCLEOTIDE SEQUENCE [LARGE SCALE GENOMIC DNA]</scope>
    <source>
        <strain evidence="2 3">NCPPB 569</strain>
    </source>
</reference>
<feature type="transmembrane region" description="Helical" evidence="1">
    <location>
        <begin position="14"/>
        <end position="38"/>
    </location>
</feature>
<protein>
    <submittedName>
        <fullName evidence="2">DUF2474 domain-containing protein</fullName>
    </submittedName>
</protein>
<keyword evidence="1" id="KW-1133">Transmembrane helix</keyword>
<evidence type="ECO:0000256" key="1">
    <source>
        <dbReference type="SAM" id="Phobius"/>
    </source>
</evidence>
<keyword evidence="1" id="KW-0812">Transmembrane</keyword>
<dbReference type="AlphaFoldDB" id="A0A5B8IDR9"/>
<name>A0A5B8IDR9_9GAMM</name>
<dbReference type="OrthoDB" id="6199137at2"/>
<organism evidence="2 3">
    <name type="scientific">Dickeya poaceiphila</name>
    <dbReference type="NCBI Taxonomy" id="568768"/>
    <lineage>
        <taxon>Bacteria</taxon>
        <taxon>Pseudomonadati</taxon>
        <taxon>Pseudomonadota</taxon>
        <taxon>Gammaproteobacteria</taxon>
        <taxon>Enterobacterales</taxon>
        <taxon>Pectobacteriaceae</taxon>
        <taxon>Dickeya</taxon>
    </lineage>
</organism>